<organism evidence="3 4">
    <name type="scientific">Rhodonia placenta</name>
    <dbReference type="NCBI Taxonomy" id="104341"/>
    <lineage>
        <taxon>Eukaryota</taxon>
        <taxon>Fungi</taxon>
        <taxon>Dikarya</taxon>
        <taxon>Basidiomycota</taxon>
        <taxon>Agaricomycotina</taxon>
        <taxon>Agaricomycetes</taxon>
        <taxon>Polyporales</taxon>
        <taxon>Adustoporiaceae</taxon>
        <taxon>Rhodonia</taxon>
    </lineage>
</organism>
<feature type="compositionally biased region" description="Low complexity" evidence="1">
    <location>
        <begin position="410"/>
        <end position="420"/>
    </location>
</feature>
<comment type="caution">
    <text evidence="3">The sequence shown here is derived from an EMBL/GenBank/DDBJ whole genome shotgun (WGS) entry which is preliminary data.</text>
</comment>
<name>A0A8H7TZJ8_9APHY</name>
<feature type="compositionally biased region" description="Polar residues" evidence="1">
    <location>
        <begin position="459"/>
        <end position="485"/>
    </location>
</feature>
<evidence type="ECO:0000256" key="1">
    <source>
        <dbReference type="SAM" id="MobiDB-lite"/>
    </source>
</evidence>
<feature type="transmembrane region" description="Helical" evidence="2">
    <location>
        <begin position="341"/>
        <end position="364"/>
    </location>
</feature>
<feature type="region of interest" description="Disordered" evidence="1">
    <location>
        <begin position="399"/>
        <end position="420"/>
    </location>
</feature>
<gene>
    <name evidence="3" type="ORF">IEO21_07554</name>
</gene>
<keyword evidence="2" id="KW-1133">Transmembrane helix</keyword>
<feature type="compositionally biased region" description="Low complexity" evidence="1">
    <location>
        <begin position="313"/>
        <end position="328"/>
    </location>
</feature>
<accession>A0A8H7TZJ8</accession>
<dbReference type="Proteomes" id="UP000639403">
    <property type="component" value="Unassembled WGS sequence"/>
</dbReference>
<reference evidence="3" key="1">
    <citation type="submission" date="2020-11" db="EMBL/GenBank/DDBJ databases">
        <authorList>
            <person name="Koelle M."/>
            <person name="Horta M.A.C."/>
            <person name="Nowrousian M."/>
            <person name="Ohm R.A."/>
            <person name="Benz P."/>
            <person name="Pilgard A."/>
        </authorList>
    </citation>
    <scope>NUCLEOTIDE SEQUENCE</scope>
    <source>
        <strain evidence="3">FPRL280</strain>
    </source>
</reference>
<evidence type="ECO:0008006" key="5">
    <source>
        <dbReference type="Google" id="ProtNLM"/>
    </source>
</evidence>
<evidence type="ECO:0000313" key="3">
    <source>
        <dbReference type="EMBL" id="KAF9809119.1"/>
    </source>
</evidence>
<evidence type="ECO:0000256" key="2">
    <source>
        <dbReference type="SAM" id="Phobius"/>
    </source>
</evidence>
<feature type="compositionally biased region" description="Pro residues" evidence="1">
    <location>
        <begin position="510"/>
        <end position="527"/>
    </location>
</feature>
<keyword evidence="2" id="KW-0472">Membrane</keyword>
<protein>
    <recommendedName>
        <fullName evidence="5">Transmembrane protein</fullName>
    </recommendedName>
</protein>
<feature type="region of interest" description="Disordered" evidence="1">
    <location>
        <begin position="313"/>
        <end position="332"/>
    </location>
</feature>
<dbReference type="EMBL" id="JADOXO010000218">
    <property type="protein sequence ID" value="KAF9809119.1"/>
    <property type="molecule type" value="Genomic_DNA"/>
</dbReference>
<keyword evidence="2" id="KW-0812">Transmembrane</keyword>
<evidence type="ECO:0000313" key="4">
    <source>
        <dbReference type="Proteomes" id="UP000639403"/>
    </source>
</evidence>
<reference evidence="3" key="2">
    <citation type="journal article" name="Front. Microbiol.">
        <title>Degradative Capacity of Two Strains of Rhodonia placenta: From Phenotype to Genotype.</title>
        <authorList>
            <person name="Kolle M."/>
            <person name="Horta M.A.C."/>
            <person name="Nowrousian M."/>
            <person name="Ohm R.A."/>
            <person name="Benz J.P."/>
            <person name="Pilgard A."/>
        </authorList>
    </citation>
    <scope>NUCLEOTIDE SEQUENCE</scope>
    <source>
        <strain evidence="3">FPRL280</strain>
    </source>
</reference>
<proteinExistence type="predicted"/>
<sequence length="535" mass="56159">MTALVEIYNRLNAPSSPMTSFQPLNVTFYDYEPFFQYTQRASSTGSSSSYWYLSSVINGAEAGSPHYTSFAANNAVLFEWIGTAVWLYGIAEPSAYTISNENNVNLTVPAQPLGANGVRLLYGETGMDYGPHKIQLSVLGKSTVTIVSATVTVGVGPENAVLQNRTIQTVTNTTQSGTQSINPMFSQIPSNSWSVAIPTNSEVSVPYIITTLPEGALTFQVQSAAAFQLYGILVPEYSSMIVSVTPAPPQSGITGTSTGGGNLTYPDIRPNTLIWMQTGLDQSQTYTVMVNSSSPLSIQSMVLLDAVPTATSSTLPASHTASSSASPSGARDAVKSHSLSAGAIAGVTVAVVVLCAILVSYVVFRRKHRTPLDVIQQRHSAVSIEPKPESNLELLHRPPAYSDCIDRPGPDSSADPASSSGRYTQTYCAASLLAPGEGGPALYTKGQADASRPLPSLPGTASGQASSSYSGDNPWTTAGSSQVGGATSVVDGSQLDDALMYEEDAGPLPMTQPPRYDPAWSPSPPHLPAADNGEP</sequence>
<feature type="region of interest" description="Disordered" evidence="1">
    <location>
        <begin position="443"/>
        <end position="535"/>
    </location>
</feature>
<dbReference type="AlphaFoldDB" id="A0A8H7TZJ8"/>